<sequence length="94" mass="10931">MMLSIKLCQVLNNLLAKKFKFQHINQKLTSNLEQIVPRKINKGLFAPNFKWKSGTPFQPKVHQFFRSAMVPFQNLVIDESLALYGKEDIHSRNS</sequence>
<protein>
    <submittedName>
        <fullName evidence="1">Uncharacterized protein</fullName>
    </submittedName>
</protein>
<comment type="caution">
    <text evidence="1">The sequence shown here is derived from an EMBL/GenBank/DDBJ whole genome shotgun (WGS) entry which is preliminary data.</text>
</comment>
<proteinExistence type="predicted"/>
<evidence type="ECO:0000313" key="2">
    <source>
        <dbReference type="Proteomes" id="UP001160148"/>
    </source>
</evidence>
<keyword evidence="2" id="KW-1185">Reference proteome</keyword>
<dbReference type="Proteomes" id="UP001160148">
    <property type="component" value="Unassembled WGS sequence"/>
</dbReference>
<gene>
    <name evidence="1" type="ORF">MEUPH1_LOCUS14236</name>
</gene>
<dbReference type="EMBL" id="CARXXK010000002">
    <property type="protein sequence ID" value="CAI6358749.1"/>
    <property type="molecule type" value="Genomic_DNA"/>
</dbReference>
<organism evidence="1 2">
    <name type="scientific">Macrosiphum euphorbiae</name>
    <name type="common">potato aphid</name>
    <dbReference type="NCBI Taxonomy" id="13131"/>
    <lineage>
        <taxon>Eukaryota</taxon>
        <taxon>Metazoa</taxon>
        <taxon>Ecdysozoa</taxon>
        <taxon>Arthropoda</taxon>
        <taxon>Hexapoda</taxon>
        <taxon>Insecta</taxon>
        <taxon>Pterygota</taxon>
        <taxon>Neoptera</taxon>
        <taxon>Paraneoptera</taxon>
        <taxon>Hemiptera</taxon>
        <taxon>Sternorrhyncha</taxon>
        <taxon>Aphidomorpha</taxon>
        <taxon>Aphidoidea</taxon>
        <taxon>Aphididae</taxon>
        <taxon>Macrosiphini</taxon>
        <taxon>Macrosiphum</taxon>
    </lineage>
</organism>
<dbReference type="AlphaFoldDB" id="A0AAV0WSZ6"/>
<reference evidence="1 2" key="1">
    <citation type="submission" date="2023-01" db="EMBL/GenBank/DDBJ databases">
        <authorList>
            <person name="Whitehead M."/>
        </authorList>
    </citation>
    <scope>NUCLEOTIDE SEQUENCE [LARGE SCALE GENOMIC DNA]</scope>
</reference>
<name>A0AAV0WSZ6_9HEMI</name>
<evidence type="ECO:0000313" key="1">
    <source>
        <dbReference type="EMBL" id="CAI6358749.1"/>
    </source>
</evidence>
<accession>A0AAV0WSZ6</accession>